<evidence type="ECO:0000313" key="2">
    <source>
        <dbReference type="Proteomes" id="UP001472677"/>
    </source>
</evidence>
<sequence>MDRSTSVKLGIGRGELGNCLEKEEARARDGKYLEMGSGLQGQVSAEEWDFLKVMVDECEAKRGVGLGDGYLGQFKLEIYSPYPGTAYLTLVSVDAYGHLVVSKLHASGKDVDKSTYSVLARDFGVGEGSWSGFCFSPIHWSMTLASIFTELHADFWEMGMRILY</sequence>
<gene>
    <name evidence="1" type="ORF">V6N12_065392</name>
</gene>
<organism evidence="1 2">
    <name type="scientific">Hibiscus sabdariffa</name>
    <name type="common">roselle</name>
    <dbReference type="NCBI Taxonomy" id="183260"/>
    <lineage>
        <taxon>Eukaryota</taxon>
        <taxon>Viridiplantae</taxon>
        <taxon>Streptophyta</taxon>
        <taxon>Embryophyta</taxon>
        <taxon>Tracheophyta</taxon>
        <taxon>Spermatophyta</taxon>
        <taxon>Magnoliopsida</taxon>
        <taxon>eudicotyledons</taxon>
        <taxon>Gunneridae</taxon>
        <taxon>Pentapetalae</taxon>
        <taxon>rosids</taxon>
        <taxon>malvids</taxon>
        <taxon>Malvales</taxon>
        <taxon>Malvaceae</taxon>
        <taxon>Malvoideae</taxon>
        <taxon>Hibiscus</taxon>
    </lineage>
</organism>
<dbReference type="PANTHER" id="PTHR47467">
    <property type="entry name" value="OS01G0867200 PROTEIN"/>
    <property type="match status" value="1"/>
</dbReference>
<proteinExistence type="predicted"/>
<protein>
    <submittedName>
        <fullName evidence="1">Uncharacterized protein</fullName>
    </submittedName>
</protein>
<dbReference type="EMBL" id="JBBPBM010000002">
    <property type="protein sequence ID" value="KAK8596913.1"/>
    <property type="molecule type" value="Genomic_DNA"/>
</dbReference>
<dbReference type="PANTHER" id="PTHR47467:SF1">
    <property type="entry name" value="WD40 REPEAT-CONTAINING PROTEIN"/>
    <property type="match status" value="1"/>
</dbReference>
<keyword evidence="2" id="KW-1185">Reference proteome</keyword>
<accession>A0ABR2G919</accession>
<dbReference type="Proteomes" id="UP001472677">
    <property type="component" value="Unassembled WGS sequence"/>
</dbReference>
<name>A0ABR2G919_9ROSI</name>
<comment type="caution">
    <text evidence="1">The sequence shown here is derived from an EMBL/GenBank/DDBJ whole genome shotgun (WGS) entry which is preliminary data.</text>
</comment>
<reference evidence="1 2" key="1">
    <citation type="journal article" date="2024" name="G3 (Bethesda)">
        <title>Genome assembly of Hibiscus sabdariffa L. provides insights into metabolisms of medicinal natural products.</title>
        <authorList>
            <person name="Kim T."/>
        </authorList>
    </citation>
    <scope>NUCLEOTIDE SEQUENCE [LARGE SCALE GENOMIC DNA]</scope>
    <source>
        <strain evidence="1">TK-2024</strain>
        <tissue evidence="1">Old leaves</tissue>
    </source>
</reference>
<evidence type="ECO:0000313" key="1">
    <source>
        <dbReference type="EMBL" id="KAK8596913.1"/>
    </source>
</evidence>